<reference evidence="1 2" key="1">
    <citation type="submission" date="2020-07" db="EMBL/GenBank/DDBJ databases">
        <title>Sequencing the genomes of 1000 actinobacteria strains.</title>
        <authorList>
            <person name="Klenk H.-P."/>
        </authorList>
    </citation>
    <scope>NUCLEOTIDE SEQUENCE [LARGE SCALE GENOMIC DNA]</scope>
    <source>
        <strain evidence="1 2">DSM 17380</strain>
    </source>
</reference>
<dbReference type="AlphaFoldDB" id="A0A852REP6"/>
<protein>
    <submittedName>
        <fullName evidence="1">Uncharacterized protein</fullName>
    </submittedName>
</protein>
<accession>A0A852REP6</accession>
<comment type="caution">
    <text evidence="1">The sequence shown here is derived from an EMBL/GenBank/DDBJ whole genome shotgun (WGS) entry which is preliminary data.</text>
</comment>
<organism evidence="1 2">
    <name type="scientific">Leucobacter aridicollis</name>
    <dbReference type="NCBI Taxonomy" id="283878"/>
    <lineage>
        <taxon>Bacteria</taxon>
        <taxon>Bacillati</taxon>
        <taxon>Actinomycetota</taxon>
        <taxon>Actinomycetes</taxon>
        <taxon>Micrococcales</taxon>
        <taxon>Microbacteriaceae</taxon>
        <taxon>Leucobacter</taxon>
    </lineage>
</organism>
<keyword evidence="2" id="KW-1185">Reference proteome</keyword>
<sequence>MSTRTPVRAVCSVDPFEDILRERGFWAASIDICRNGLCDGLAEPESTTQVAKQPSCSVKYFRDYCAFDSDSDAPCADNEGEAGRFVGDCEIGTHCIAH</sequence>
<evidence type="ECO:0000313" key="2">
    <source>
        <dbReference type="Proteomes" id="UP000586095"/>
    </source>
</evidence>
<dbReference type="Proteomes" id="UP000586095">
    <property type="component" value="Unassembled WGS sequence"/>
</dbReference>
<proteinExistence type="predicted"/>
<dbReference type="EMBL" id="JACCBD010000001">
    <property type="protein sequence ID" value="NYD27846.1"/>
    <property type="molecule type" value="Genomic_DNA"/>
</dbReference>
<gene>
    <name evidence="1" type="ORF">BJ960_002649</name>
</gene>
<name>A0A852REP6_9MICO</name>
<evidence type="ECO:0000313" key="1">
    <source>
        <dbReference type="EMBL" id="NYD27846.1"/>
    </source>
</evidence>